<evidence type="ECO:0000256" key="8">
    <source>
        <dbReference type="ARBA" id="ARBA00025737"/>
    </source>
</evidence>
<proteinExistence type="inferred from homology"/>
<organism evidence="12 13">
    <name type="scientific">Nocardioides massiliensis</name>
    <dbReference type="NCBI Taxonomy" id="1325935"/>
    <lineage>
        <taxon>Bacteria</taxon>
        <taxon>Bacillati</taxon>
        <taxon>Actinomycetota</taxon>
        <taxon>Actinomycetes</taxon>
        <taxon>Propionibacteriales</taxon>
        <taxon>Nocardioidaceae</taxon>
        <taxon>Nocardioides</taxon>
    </lineage>
</organism>
<keyword evidence="4" id="KW-0479">Metal-binding</keyword>
<dbReference type="InterPro" id="IPR006314">
    <property type="entry name" value="Dyp_peroxidase"/>
</dbReference>
<evidence type="ECO:0000256" key="1">
    <source>
        <dbReference type="ARBA" id="ARBA00001970"/>
    </source>
</evidence>
<feature type="compositionally biased region" description="Basic and acidic residues" evidence="9">
    <location>
        <begin position="287"/>
        <end position="296"/>
    </location>
</feature>
<dbReference type="PROSITE" id="PS51318">
    <property type="entry name" value="TAT"/>
    <property type="match status" value="1"/>
</dbReference>
<reference evidence="12 13" key="1">
    <citation type="submission" date="2023-07" db="EMBL/GenBank/DDBJ databases">
        <title>Sequencing the genomes of 1000 actinobacteria strains.</title>
        <authorList>
            <person name="Klenk H.-P."/>
        </authorList>
    </citation>
    <scope>NUCLEOTIDE SEQUENCE [LARGE SCALE GENOMIC DNA]</scope>
    <source>
        <strain evidence="12 13">GD13</strain>
    </source>
</reference>
<dbReference type="InterPro" id="IPR011008">
    <property type="entry name" value="Dimeric_a/b-barrel"/>
</dbReference>
<feature type="region of interest" description="Disordered" evidence="9">
    <location>
        <begin position="270"/>
        <end position="296"/>
    </location>
</feature>
<dbReference type="EC" id="1.11.1.19" evidence="12"/>
<keyword evidence="7" id="KW-0408">Iron</keyword>
<feature type="domain" description="Dyp-type peroxidase N-terminal" evidence="10">
    <location>
        <begin position="58"/>
        <end position="200"/>
    </location>
</feature>
<comment type="cofactor">
    <cofactor evidence="1">
        <name>heme b</name>
        <dbReference type="ChEBI" id="CHEBI:60344"/>
    </cofactor>
</comment>
<evidence type="ECO:0000313" key="12">
    <source>
        <dbReference type="EMBL" id="MDP9822084.1"/>
    </source>
</evidence>
<keyword evidence="2 12" id="KW-0575">Peroxidase</keyword>
<gene>
    <name evidence="12" type="ORF">J2S59_001893</name>
</gene>
<protein>
    <submittedName>
        <fullName evidence="12">Dye decolorizing peroxidase</fullName>
        <ecNumber evidence="12">1.11.1.19</ecNumber>
    </submittedName>
</protein>
<feature type="domain" description="Dyp-type peroxidase C-terminal" evidence="11">
    <location>
        <begin position="212"/>
        <end position="392"/>
    </location>
</feature>
<comment type="similarity">
    <text evidence="8">Belongs to the DyP-type peroxidase family.</text>
</comment>
<dbReference type="InterPro" id="IPR048328">
    <property type="entry name" value="Dyp_perox_C"/>
</dbReference>
<evidence type="ECO:0000259" key="11">
    <source>
        <dbReference type="Pfam" id="PF20628"/>
    </source>
</evidence>
<dbReference type="InterPro" id="IPR048327">
    <property type="entry name" value="Dyp_perox_N"/>
</dbReference>
<evidence type="ECO:0000259" key="10">
    <source>
        <dbReference type="Pfam" id="PF04261"/>
    </source>
</evidence>
<dbReference type="Pfam" id="PF20628">
    <property type="entry name" value="Dyp_perox_C"/>
    <property type="match status" value="1"/>
</dbReference>
<keyword evidence="5" id="KW-0732">Signal</keyword>
<evidence type="ECO:0000256" key="4">
    <source>
        <dbReference type="ARBA" id="ARBA00022723"/>
    </source>
</evidence>
<evidence type="ECO:0000256" key="7">
    <source>
        <dbReference type="ARBA" id="ARBA00023004"/>
    </source>
</evidence>
<evidence type="ECO:0000256" key="6">
    <source>
        <dbReference type="ARBA" id="ARBA00023002"/>
    </source>
</evidence>
<dbReference type="PANTHER" id="PTHR30521">
    <property type="entry name" value="DEFERROCHELATASE/PEROXIDASE"/>
    <property type="match status" value="1"/>
</dbReference>
<keyword evidence="13" id="KW-1185">Reference proteome</keyword>
<dbReference type="EMBL" id="JAUSQM010000001">
    <property type="protein sequence ID" value="MDP9822084.1"/>
    <property type="molecule type" value="Genomic_DNA"/>
</dbReference>
<dbReference type="PROSITE" id="PS51404">
    <property type="entry name" value="DYP_PEROXIDASE"/>
    <property type="match status" value="1"/>
</dbReference>
<keyword evidence="6 12" id="KW-0560">Oxidoreductase</keyword>
<accession>A0ABT9NNU1</accession>
<dbReference type="Proteomes" id="UP001240447">
    <property type="component" value="Unassembled WGS sequence"/>
</dbReference>
<keyword evidence="3" id="KW-0349">Heme</keyword>
<dbReference type="Pfam" id="PF04261">
    <property type="entry name" value="Dyp_perox_N"/>
    <property type="match status" value="1"/>
</dbReference>
<dbReference type="GO" id="GO:0004601">
    <property type="term" value="F:peroxidase activity"/>
    <property type="evidence" value="ECO:0007669"/>
    <property type="project" value="UniProtKB-KW"/>
</dbReference>
<evidence type="ECO:0000256" key="3">
    <source>
        <dbReference type="ARBA" id="ARBA00022617"/>
    </source>
</evidence>
<dbReference type="RefSeq" id="WP_068121553.1">
    <property type="nucleotide sequence ID" value="NZ_CCXJ01000383.1"/>
</dbReference>
<sequence length="410" mass="44604">MSSDLGRRHLLQAGAALGGGLVGWSARDLTHDRGAEPADAAPAPAYGGEREPFHGRHQSGIVTPPQAHALVLGLDLRSGVDRAGLARMMRLLSDDVARLSQGRPALADTLGELAVLPARLTATFGFGPRVVAELVPPRHRFDFAELPDFATDRLRPQWGQTDLVVQLCADDPVTLAHTRRVLLRDARVFARVRWTQEGFRRARGAEPAGTTMRNLMGQVDGTVNLSERDRDHDRLLWSDLPGLGGGTFLVLRRIAMDLVDWESLSRSTREHTIGRRLSDGAPLTGGAEHDAPDPHAVDDRGLPVLDRAAHVLRAQPQKPDERFLRRPYNYTRDEADPALAPDGVEAGLLFVAFAADPVAQFVPVQQRLAEQDRLNEWVTTIGSGVWAVPGGCSPEDGDYVGRELLGTPAL</sequence>
<dbReference type="SUPFAM" id="SSF54909">
    <property type="entry name" value="Dimeric alpha+beta barrel"/>
    <property type="match status" value="1"/>
</dbReference>
<evidence type="ECO:0000313" key="13">
    <source>
        <dbReference type="Proteomes" id="UP001240447"/>
    </source>
</evidence>
<evidence type="ECO:0000256" key="2">
    <source>
        <dbReference type="ARBA" id="ARBA00022559"/>
    </source>
</evidence>
<comment type="caution">
    <text evidence="12">The sequence shown here is derived from an EMBL/GenBank/DDBJ whole genome shotgun (WGS) entry which is preliminary data.</text>
</comment>
<name>A0ABT9NNU1_9ACTN</name>
<evidence type="ECO:0000256" key="5">
    <source>
        <dbReference type="ARBA" id="ARBA00022729"/>
    </source>
</evidence>
<dbReference type="PANTHER" id="PTHR30521:SF4">
    <property type="entry name" value="DEFERROCHELATASE"/>
    <property type="match status" value="1"/>
</dbReference>
<dbReference type="InterPro" id="IPR006311">
    <property type="entry name" value="TAT_signal"/>
</dbReference>
<dbReference type="NCBIfam" id="TIGR01413">
    <property type="entry name" value="Dyp_perox_fam"/>
    <property type="match status" value="1"/>
</dbReference>
<evidence type="ECO:0000256" key="9">
    <source>
        <dbReference type="SAM" id="MobiDB-lite"/>
    </source>
</evidence>